<name>A0A402BL19_9CHLR</name>
<keyword evidence="2" id="KW-1185">Reference proteome</keyword>
<dbReference type="RefSeq" id="WP_126632028.1">
    <property type="nucleotide sequence ID" value="NZ_BIFT01000003.1"/>
</dbReference>
<evidence type="ECO:0000313" key="2">
    <source>
        <dbReference type="Proteomes" id="UP000287171"/>
    </source>
</evidence>
<protein>
    <submittedName>
        <fullName evidence="1">Uncharacterized protein</fullName>
    </submittedName>
</protein>
<dbReference type="EMBL" id="BIFT01000003">
    <property type="protein sequence ID" value="GCE32010.1"/>
    <property type="molecule type" value="Genomic_DNA"/>
</dbReference>
<proteinExistence type="predicted"/>
<dbReference type="AlphaFoldDB" id="A0A402BL19"/>
<reference evidence="2" key="1">
    <citation type="submission" date="2018-12" db="EMBL/GenBank/DDBJ databases">
        <title>Tengunoibacter tsumagoiensis gen. nov., sp. nov., Dictyobacter kobayashii sp. nov., D. alpinus sp. nov., and D. joshuensis sp. nov. and description of Dictyobacteraceae fam. nov. within the order Ktedonobacterales isolated from Tengu-no-mugimeshi.</title>
        <authorList>
            <person name="Wang C.M."/>
            <person name="Zheng Y."/>
            <person name="Sakai Y."/>
            <person name="Toyoda A."/>
            <person name="Minakuchi Y."/>
            <person name="Abe K."/>
            <person name="Yokota A."/>
            <person name="Yabe S."/>
        </authorList>
    </citation>
    <scope>NUCLEOTIDE SEQUENCE [LARGE SCALE GENOMIC DNA]</scope>
    <source>
        <strain evidence="2">Uno16</strain>
    </source>
</reference>
<evidence type="ECO:0000313" key="1">
    <source>
        <dbReference type="EMBL" id="GCE32010.1"/>
    </source>
</evidence>
<sequence>MISDLTDTLRAFQVPLNKYEARRFLERVRSAIDYLVVYQHYFPSEYTESMEQISQGLAPLFPLRGEAYSPHEAQLLRLIDTNLFPLSLWYVLDDAGEDNRCYTIPVEPFGIDLSTGDDFLEMDLGWQLMFYLIGEVGEGFFQDLFGDERDAIFTIPIEEGKVDDAALREVCERQREPLAFFRCVIDLVANDTGTVWLDATMEMPCATADWSIETIDELIKQYAEALDMKKKSDHFMKWLEGDLIPNFTEVIRVWNESVILTKQMHQEQKS</sequence>
<dbReference type="OrthoDB" id="489711at2"/>
<gene>
    <name evidence="1" type="ORF">KDA_74940</name>
</gene>
<comment type="caution">
    <text evidence="1">The sequence shown here is derived from an EMBL/GenBank/DDBJ whole genome shotgun (WGS) entry which is preliminary data.</text>
</comment>
<organism evidence="1 2">
    <name type="scientific">Dictyobacter alpinus</name>
    <dbReference type="NCBI Taxonomy" id="2014873"/>
    <lineage>
        <taxon>Bacteria</taxon>
        <taxon>Bacillati</taxon>
        <taxon>Chloroflexota</taxon>
        <taxon>Ktedonobacteria</taxon>
        <taxon>Ktedonobacterales</taxon>
        <taxon>Dictyobacteraceae</taxon>
        <taxon>Dictyobacter</taxon>
    </lineage>
</organism>
<dbReference type="Proteomes" id="UP000287171">
    <property type="component" value="Unassembled WGS sequence"/>
</dbReference>
<accession>A0A402BL19</accession>